<reference evidence="2 3" key="1">
    <citation type="submission" date="2018-01" db="EMBL/GenBank/DDBJ databases">
        <title>Draft genome sequence of Nonomuraea sp. KC333.</title>
        <authorList>
            <person name="Sahin N."/>
            <person name="Saygin H."/>
            <person name="Ay H."/>
        </authorList>
    </citation>
    <scope>NUCLEOTIDE SEQUENCE [LARGE SCALE GENOMIC DNA]</scope>
    <source>
        <strain evidence="2 3">KC333</strain>
    </source>
</reference>
<dbReference type="NCBIfam" id="TIGR03891">
    <property type="entry name" value="thiopep_ocin"/>
    <property type="match status" value="1"/>
</dbReference>
<dbReference type="Pfam" id="PF14028">
    <property type="entry name" value="Lant_dehydr_C"/>
    <property type="match status" value="1"/>
</dbReference>
<feature type="domain" description="Thiopeptide-type bacteriocin biosynthesis" evidence="1">
    <location>
        <begin position="64"/>
        <end position="316"/>
    </location>
</feature>
<gene>
    <name evidence="2" type="ORF">C1J01_16215</name>
</gene>
<proteinExistence type="predicted"/>
<name>A0A2W2E1D7_9ACTN</name>
<dbReference type="OrthoDB" id="4678170at2"/>
<dbReference type="RefSeq" id="WP_111179839.1">
    <property type="nucleotide sequence ID" value="NZ_POUD01000058.1"/>
</dbReference>
<dbReference type="InterPro" id="IPR023809">
    <property type="entry name" value="Thiopep_bacteriocin_synth_dom"/>
</dbReference>
<organism evidence="2 3">
    <name type="scientific">Nonomuraea aridisoli</name>
    <dbReference type="NCBI Taxonomy" id="2070368"/>
    <lineage>
        <taxon>Bacteria</taxon>
        <taxon>Bacillati</taxon>
        <taxon>Actinomycetota</taxon>
        <taxon>Actinomycetes</taxon>
        <taxon>Streptosporangiales</taxon>
        <taxon>Streptosporangiaceae</taxon>
        <taxon>Nonomuraea</taxon>
    </lineage>
</organism>
<dbReference type="EMBL" id="POUD01000058">
    <property type="protein sequence ID" value="PZG18046.1"/>
    <property type="molecule type" value="Genomic_DNA"/>
</dbReference>
<dbReference type="Proteomes" id="UP000249304">
    <property type="component" value="Unassembled WGS sequence"/>
</dbReference>
<evidence type="ECO:0000313" key="3">
    <source>
        <dbReference type="Proteomes" id="UP000249304"/>
    </source>
</evidence>
<evidence type="ECO:0000259" key="1">
    <source>
        <dbReference type="Pfam" id="PF14028"/>
    </source>
</evidence>
<sequence>MSPHSLTAARPDQVTEGVLAVLAGKDVDAAAAAIGVDVDDLAEAARVYQAAGLAALERRAEADWYQVRVTFADWPSAETIGAERLGPLLDDLQQGGALAGWWFLRKYPCWRLRLLQADTAAVNRRLNELARDGAITRWRPSVYEPETAAFGGPAGMRAAHELFCADSRGVLDYVRRAPGLGRRELSVLLIGGLLRAAGLDEFERGDVFARVAALRPALSEADVAHVGQLADTVRPFLALPAHPGSGPFAPGAAAEFAAPWLAAWQEAGGQLGAAATEGRLDRGVRALLAHVVIFHWNRLNLSARTQAVLAHAAAAAILPRS</sequence>
<protein>
    <recommendedName>
        <fullName evidence="1">Thiopeptide-type bacteriocin biosynthesis domain-containing protein</fullName>
    </recommendedName>
</protein>
<dbReference type="AlphaFoldDB" id="A0A2W2E1D7"/>
<evidence type="ECO:0000313" key="2">
    <source>
        <dbReference type="EMBL" id="PZG18046.1"/>
    </source>
</evidence>
<accession>A0A2W2E1D7</accession>
<comment type="caution">
    <text evidence="2">The sequence shown here is derived from an EMBL/GenBank/DDBJ whole genome shotgun (WGS) entry which is preliminary data.</text>
</comment>
<keyword evidence="3" id="KW-1185">Reference proteome</keyword>